<feature type="transmembrane region" description="Helical" evidence="1">
    <location>
        <begin position="61"/>
        <end position="83"/>
    </location>
</feature>
<dbReference type="EMBL" id="BMMU01000003">
    <property type="protein sequence ID" value="GGJ18423.1"/>
    <property type="molecule type" value="Genomic_DNA"/>
</dbReference>
<evidence type="ECO:0000313" key="2">
    <source>
        <dbReference type="EMBL" id="GGJ18423.1"/>
    </source>
</evidence>
<dbReference type="Proteomes" id="UP000625682">
    <property type="component" value="Unassembled WGS sequence"/>
</dbReference>
<keyword evidence="3" id="KW-1185">Reference proteome</keyword>
<reference evidence="2" key="1">
    <citation type="journal article" date="2014" name="Int. J. Syst. Evol. Microbiol.">
        <title>Complete genome sequence of Corynebacterium casei LMG S-19264T (=DSM 44701T), isolated from a smear-ripened cheese.</title>
        <authorList>
            <consortium name="US DOE Joint Genome Institute (JGI-PGF)"/>
            <person name="Walter F."/>
            <person name="Albersmeier A."/>
            <person name="Kalinowski J."/>
            <person name="Ruckert C."/>
        </authorList>
    </citation>
    <scope>NUCLEOTIDE SEQUENCE</scope>
    <source>
        <strain evidence="2">CGMCC 4.7272</strain>
    </source>
</reference>
<proteinExistence type="predicted"/>
<sequence>MTADPEHPTAHGELAELRRRLDVAYARVEGGLALLSHRTKETDKEVDDLSTRVVHLEHGRWPLPAVAALAALGALAVTVWQILGR</sequence>
<keyword evidence="1" id="KW-1133">Transmembrane helix</keyword>
<reference evidence="2" key="2">
    <citation type="submission" date="2020-09" db="EMBL/GenBank/DDBJ databases">
        <authorList>
            <person name="Sun Q."/>
            <person name="Zhou Y."/>
        </authorList>
    </citation>
    <scope>NUCLEOTIDE SEQUENCE</scope>
    <source>
        <strain evidence="2">CGMCC 4.7272</strain>
    </source>
</reference>
<accession>A0A917KM33</accession>
<organism evidence="2 3">
    <name type="scientific">Streptomyces lacrimifluminis</name>
    <dbReference type="NCBI Taxonomy" id="1500077"/>
    <lineage>
        <taxon>Bacteria</taxon>
        <taxon>Bacillati</taxon>
        <taxon>Actinomycetota</taxon>
        <taxon>Actinomycetes</taxon>
        <taxon>Kitasatosporales</taxon>
        <taxon>Streptomycetaceae</taxon>
        <taxon>Streptomyces</taxon>
    </lineage>
</organism>
<evidence type="ECO:0000313" key="3">
    <source>
        <dbReference type="Proteomes" id="UP000625682"/>
    </source>
</evidence>
<name>A0A917KM33_9ACTN</name>
<comment type="caution">
    <text evidence="2">The sequence shown here is derived from an EMBL/GenBank/DDBJ whole genome shotgun (WGS) entry which is preliminary data.</text>
</comment>
<dbReference type="AlphaFoldDB" id="A0A917KM33"/>
<dbReference type="RefSeq" id="WP_189146295.1">
    <property type="nucleotide sequence ID" value="NZ_BAABER010000003.1"/>
</dbReference>
<keyword evidence="1" id="KW-0812">Transmembrane</keyword>
<protein>
    <submittedName>
        <fullName evidence="2">Uncharacterized protein</fullName>
    </submittedName>
</protein>
<keyword evidence="1" id="KW-0472">Membrane</keyword>
<evidence type="ECO:0000256" key="1">
    <source>
        <dbReference type="SAM" id="Phobius"/>
    </source>
</evidence>
<gene>
    <name evidence="2" type="ORF">GCM10012282_13220</name>
</gene>